<reference evidence="2 3" key="2">
    <citation type="submission" date="2019-01" db="EMBL/GenBank/DDBJ databases">
        <title>The decoding of complex shrimp genome reveals the adaptation for benthos swimmer, frequently molting mechanism and breeding impact on genome.</title>
        <authorList>
            <person name="Sun Y."/>
            <person name="Gao Y."/>
            <person name="Yu Y."/>
        </authorList>
    </citation>
    <scope>NUCLEOTIDE SEQUENCE [LARGE SCALE GENOMIC DNA]</scope>
    <source>
        <tissue evidence="2">Muscle</tissue>
    </source>
</reference>
<keyword evidence="3" id="KW-1185">Reference proteome</keyword>
<evidence type="ECO:0000313" key="2">
    <source>
        <dbReference type="EMBL" id="ROT78964.1"/>
    </source>
</evidence>
<feature type="region of interest" description="Disordered" evidence="1">
    <location>
        <begin position="1"/>
        <end position="21"/>
    </location>
</feature>
<comment type="caution">
    <text evidence="2">The sequence shown here is derived from an EMBL/GenBank/DDBJ whole genome shotgun (WGS) entry which is preliminary data.</text>
</comment>
<sequence length="291" mass="33015">MAGKRHLRACERPRRPGRGTPIAAAGASSVARWDFATSFRLSRVSFRFRFLEKDMEMPVNVNIPIYYHMKSESCQFPAVDLELYGQPTMFVINTSYSSSVVTEYQAKKWGVMDKIVPNPEDEDILGTLDIDIEDSCFYLDVDVEKARWNILGCDFLRFNCCRLDLDPQFPTLTIRGPCDEDVMSTAPTRPAIIAGTEIDVLLDTSQDIFATCSREQAKDMPLEMPEDFFLWEDFDDVLVSSCGREAQGMLCVDVGDEAYLGLKFLRGAIFEFEHDGKDKVSFPKAKENDIE</sequence>
<dbReference type="OrthoDB" id="6358801at2759"/>
<dbReference type="AlphaFoldDB" id="A0A3R7MCH2"/>
<evidence type="ECO:0000256" key="1">
    <source>
        <dbReference type="SAM" id="MobiDB-lite"/>
    </source>
</evidence>
<accession>A0A3R7MCH2</accession>
<dbReference type="Proteomes" id="UP000283509">
    <property type="component" value="Unassembled WGS sequence"/>
</dbReference>
<protein>
    <submittedName>
        <fullName evidence="2">Uncharacterized protein</fullName>
    </submittedName>
</protein>
<gene>
    <name evidence="2" type="ORF">C7M84_002320</name>
</gene>
<evidence type="ECO:0000313" key="3">
    <source>
        <dbReference type="Proteomes" id="UP000283509"/>
    </source>
</evidence>
<name>A0A3R7MCH2_PENVA</name>
<dbReference type="EMBL" id="QCYY01001310">
    <property type="protein sequence ID" value="ROT78964.1"/>
    <property type="molecule type" value="Genomic_DNA"/>
</dbReference>
<reference evidence="2 3" key="1">
    <citation type="submission" date="2018-04" db="EMBL/GenBank/DDBJ databases">
        <authorList>
            <person name="Zhang X."/>
            <person name="Yuan J."/>
            <person name="Li F."/>
            <person name="Xiang J."/>
        </authorList>
    </citation>
    <scope>NUCLEOTIDE SEQUENCE [LARGE SCALE GENOMIC DNA]</scope>
    <source>
        <tissue evidence="2">Muscle</tissue>
    </source>
</reference>
<organism evidence="2 3">
    <name type="scientific">Penaeus vannamei</name>
    <name type="common">Whiteleg shrimp</name>
    <name type="synonym">Litopenaeus vannamei</name>
    <dbReference type="NCBI Taxonomy" id="6689"/>
    <lineage>
        <taxon>Eukaryota</taxon>
        <taxon>Metazoa</taxon>
        <taxon>Ecdysozoa</taxon>
        <taxon>Arthropoda</taxon>
        <taxon>Crustacea</taxon>
        <taxon>Multicrustacea</taxon>
        <taxon>Malacostraca</taxon>
        <taxon>Eumalacostraca</taxon>
        <taxon>Eucarida</taxon>
        <taxon>Decapoda</taxon>
        <taxon>Dendrobranchiata</taxon>
        <taxon>Penaeoidea</taxon>
        <taxon>Penaeidae</taxon>
        <taxon>Penaeus</taxon>
    </lineage>
</organism>
<proteinExistence type="predicted"/>